<keyword evidence="2" id="KW-1185">Reference proteome</keyword>
<gene>
    <name evidence="1" type="ORF">E1B28_010165</name>
</gene>
<dbReference type="GeneID" id="66079241"/>
<name>A0A9P7USF5_9AGAR</name>
<reference evidence="1" key="1">
    <citation type="journal article" date="2021" name="Genome Biol. Evol.">
        <title>The assembled and annotated genome of the fairy-ring fungus Marasmius oreades.</title>
        <authorList>
            <person name="Hiltunen M."/>
            <person name="Ament-Velasquez S.L."/>
            <person name="Johannesson H."/>
        </authorList>
    </citation>
    <scope>NUCLEOTIDE SEQUENCE</scope>
    <source>
        <strain evidence="1">03SP1</strain>
    </source>
</reference>
<dbReference type="KEGG" id="more:E1B28_010165"/>
<proteinExistence type="predicted"/>
<dbReference type="Proteomes" id="UP001049176">
    <property type="component" value="Chromosome 6"/>
</dbReference>
<comment type="caution">
    <text evidence="1">The sequence shown here is derived from an EMBL/GenBank/DDBJ whole genome shotgun (WGS) entry which is preliminary data.</text>
</comment>
<dbReference type="EMBL" id="CM032186">
    <property type="protein sequence ID" value="KAG7091111.1"/>
    <property type="molecule type" value="Genomic_DNA"/>
</dbReference>
<accession>A0A9P7USF5</accession>
<evidence type="ECO:0000313" key="1">
    <source>
        <dbReference type="EMBL" id="KAG7091111.1"/>
    </source>
</evidence>
<evidence type="ECO:0000313" key="2">
    <source>
        <dbReference type="Proteomes" id="UP001049176"/>
    </source>
</evidence>
<sequence length="116" mass="13077">MSRCQNQRALTILQRLDPHSVLSSQGDLSRKAWMSCKYLCYPVLTDVGKLSGCGQGKHRGSLISRSGRSWTGRAAIMMDVSEKGVIHVRWCWSKYVRLFMKVASPHVSDSEECVMN</sequence>
<dbReference type="AlphaFoldDB" id="A0A9P7USF5"/>
<dbReference type="RefSeq" id="XP_043007581.1">
    <property type="nucleotide sequence ID" value="XM_043155117.1"/>
</dbReference>
<organism evidence="1 2">
    <name type="scientific">Marasmius oreades</name>
    <name type="common">fairy-ring Marasmius</name>
    <dbReference type="NCBI Taxonomy" id="181124"/>
    <lineage>
        <taxon>Eukaryota</taxon>
        <taxon>Fungi</taxon>
        <taxon>Dikarya</taxon>
        <taxon>Basidiomycota</taxon>
        <taxon>Agaricomycotina</taxon>
        <taxon>Agaricomycetes</taxon>
        <taxon>Agaricomycetidae</taxon>
        <taxon>Agaricales</taxon>
        <taxon>Marasmiineae</taxon>
        <taxon>Marasmiaceae</taxon>
        <taxon>Marasmius</taxon>
    </lineage>
</organism>
<protein>
    <submittedName>
        <fullName evidence="1">Uncharacterized protein</fullName>
    </submittedName>
</protein>